<dbReference type="AlphaFoldDB" id="M2R4U3"/>
<proteinExistence type="predicted"/>
<name>M2R4U3_COCSN</name>
<dbReference type="EMBL" id="KB445647">
    <property type="protein sequence ID" value="EMD62174.1"/>
    <property type="molecule type" value="Genomic_DNA"/>
</dbReference>
<dbReference type="KEGG" id="bsc:COCSADRAFT_228914"/>
<dbReference type="HOGENOM" id="CLU_2542420_0_0_1"/>
<evidence type="ECO:0000313" key="1">
    <source>
        <dbReference type="EMBL" id="EMD62174.1"/>
    </source>
</evidence>
<reference evidence="2" key="2">
    <citation type="journal article" date="2013" name="PLoS Genet.">
        <title>Comparative genome structure, secondary metabolite, and effector coding capacity across Cochliobolus pathogens.</title>
        <authorList>
            <person name="Condon B.J."/>
            <person name="Leng Y."/>
            <person name="Wu D."/>
            <person name="Bushley K.E."/>
            <person name="Ohm R.A."/>
            <person name="Otillar R."/>
            <person name="Martin J."/>
            <person name="Schackwitz W."/>
            <person name="Grimwood J."/>
            <person name="MohdZainudin N."/>
            <person name="Xue C."/>
            <person name="Wang R."/>
            <person name="Manning V.A."/>
            <person name="Dhillon B."/>
            <person name="Tu Z.J."/>
            <person name="Steffenson B.J."/>
            <person name="Salamov A."/>
            <person name="Sun H."/>
            <person name="Lowry S."/>
            <person name="LaButti K."/>
            <person name="Han J."/>
            <person name="Copeland A."/>
            <person name="Lindquist E."/>
            <person name="Barry K."/>
            <person name="Schmutz J."/>
            <person name="Baker S.E."/>
            <person name="Ciuffetti L.M."/>
            <person name="Grigoriev I.V."/>
            <person name="Zhong S."/>
            <person name="Turgeon B.G."/>
        </authorList>
    </citation>
    <scope>NUCLEOTIDE SEQUENCE [LARGE SCALE GENOMIC DNA]</scope>
    <source>
        <strain evidence="2">ND90Pr / ATCC 201652</strain>
    </source>
</reference>
<dbReference type="OMA" id="WHRNGFR"/>
<reference evidence="1 2" key="1">
    <citation type="journal article" date="2012" name="PLoS Pathog.">
        <title>Diverse lifestyles and strategies of plant pathogenesis encoded in the genomes of eighteen Dothideomycetes fungi.</title>
        <authorList>
            <person name="Ohm R.A."/>
            <person name="Feau N."/>
            <person name="Henrissat B."/>
            <person name="Schoch C.L."/>
            <person name="Horwitz B.A."/>
            <person name="Barry K.W."/>
            <person name="Condon B.J."/>
            <person name="Copeland A.C."/>
            <person name="Dhillon B."/>
            <person name="Glaser F."/>
            <person name="Hesse C.N."/>
            <person name="Kosti I."/>
            <person name="LaButti K."/>
            <person name="Lindquist E.A."/>
            <person name="Lucas S."/>
            <person name="Salamov A.A."/>
            <person name="Bradshaw R.E."/>
            <person name="Ciuffetti L."/>
            <person name="Hamelin R.C."/>
            <person name="Kema G.H.J."/>
            <person name="Lawrence C."/>
            <person name="Scott J.A."/>
            <person name="Spatafora J.W."/>
            <person name="Turgeon B.G."/>
            <person name="de Wit P.J.G.M."/>
            <person name="Zhong S."/>
            <person name="Goodwin S.B."/>
            <person name="Grigoriev I.V."/>
        </authorList>
    </citation>
    <scope>NUCLEOTIDE SEQUENCE [LARGE SCALE GENOMIC DNA]</scope>
    <source>
        <strain evidence="2">ND90Pr / ATCC 201652</strain>
    </source>
</reference>
<dbReference type="RefSeq" id="XP_007702468.1">
    <property type="nucleotide sequence ID" value="XM_007704278.1"/>
</dbReference>
<accession>M2R4U3</accession>
<keyword evidence="2" id="KW-1185">Reference proteome</keyword>
<organism evidence="1 2">
    <name type="scientific">Cochliobolus sativus (strain ND90Pr / ATCC 201652)</name>
    <name type="common">Common root rot and spot blotch fungus</name>
    <name type="synonym">Bipolaris sorokiniana</name>
    <dbReference type="NCBI Taxonomy" id="665912"/>
    <lineage>
        <taxon>Eukaryota</taxon>
        <taxon>Fungi</taxon>
        <taxon>Dikarya</taxon>
        <taxon>Ascomycota</taxon>
        <taxon>Pezizomycotina</taxon>
        <taxon>Dothideomycetes</taxon>
        <taxon>Pleosporomycetidae</taxon>
        <taxon>Pleosporales</taxon>
        <taxon>Pleosporineae</taxon>
        <taxon>Pleosporaceae</taxon>
        <taxon>Bipolaris</taxon>
    </lineage>
</organism>
<sequence length="83" mass="9428">MGYGVQHRYRNGFPTWEPGNRVCDGYAQALDDWGGGVFCCITQFDAAPGGLYTTFFVSFFFTFFPHLPASRDLRSDTPFFHLT</sequence>
<dbReference type="GeneID" id="19134733"/>
<dbReference type="Proteomes" id="UP000016934">
    <property type="component" value="Unassembled WGS sequence"/>
</dbReference>
<protein>
    <submittedName>
        <fullName evidence="1">Uncharacterized protein</fullName>
    </submittedName>
</protein>
<evidence type="ECO:0000313" key="2">
    <source>
        <dbReference type="Proteomes" id="UP000016934"/>
    </source>
</evidence>
<gene>
    <name evidence="1" type="ORF">COCSADRAFT_228914</name>
</gene>